<comment type="caution">
    <text evidence="4">The sequence shown here is derived from an EMBL/GenBank/DDBJ whole genome shotgun (WGS) entry which is preliminary data.</text>
</comment>
<sequence>MHRHRVMYNSVHSYYHPFSYCHHGINVCSPYDIAESLPIADMNICVPQYCQDYAYQRGISHVDYPYYNCVPRIVSRPVPPPLPPIALTNVQNDFYYLVDDSDNMYDDDHGNTYRLSRSKVQLVDIPPEKYIRTSPKRLVASKHQRNDEPSERIIIPRSTVVRHKSLPAYVRPKPVRLVPLYHSADPQYLASKRRSMAKKLVPLTTVSHNVQVQVVQPISDEKTRFGNRNIPEAILQYYRSNEVRRFTYTRLFVHDDDREATSDIAKYSAEKYEFSTALALPNTTRWVPAGPSTKTILTPLENAIHLLEKTNRELKILVEANEADRELNVTPLSGKTAGILDAAVMGGASVIEQAFLSNEYQTKHSDEYTRTLIDKVKQLLADQIPLLERALIIMRQKSKPEMLPHVDHLSSLLIHRQRSVEHHCGKQQVQGLRLSIFVPSSDLSSNTSVHSHRSNTDIQLRQSDLTRSRTSSTNSTNTIFKPTATSSPQKNPIELREELISLRPRRPPRTVPSLSSSVSSLAGASNDSPRSSTAEINISGQFVIASASQTLLSSESLNDESTDEILQSKSNNNTNKNSLSPSHQLVNKIRALTKSSEQLSNDIPPRPPPKPPKLLR</sequence>
<dbReference type="GO" id="GO:0005886">
    <property type="term" value="C:plasma membrane"/>
    <property type="evidence" value="ECO:0007669"/>
    <property type="project" value="TreeGrafter"/>
</dbReference>
<dbReference type="InterPro" id="IPR027357">
    <property type="entry name" value="DOCKER_dom"/>
</dbReference>
<dbReference type="GO" id="GO:0005737">
    <property type="term" value="C:cytoplasm"/>
    <property type="evidence" value="ECO:0007669"/>
    <property type="project" value="TreeGrafter"/>
</dbReference>
<evidence type="ECO:0000313" key="5">
    <source>
        <dbReference type="Proteomes" id="UP000663889"/>
    </source>
</evidence>
<feature type="compositionally biased region" description="Polar residues" evidence="2">
    <location>
        <begin position="522"/>
        <end position="533"/>
    </location>
</feature>
<dbReference type="Proteomes" id="UP000663889">
    <property type="component" value="Unassembled WGS sequence"/>
</dbReference>
<feature type="compositionally biased region" description="Polar residues" evidence="2">
    <location>
        <begin position="456"/>
        <end position="465"/>
    </location>
</feature>
<dbReference type="GO" id="GO:0005085">
    <property type="term" value="F:guanyl-nucleotide exchange factor activity"/>
    <property type="evidence" value="ECO:0007669"/>
    <property type="project" value="InterPro"/>
</dbReference>
<evidence type="ECO:0000259" key="3">
    <source>
        <dbReference type="PROSITE" id="PS51651"/>
    </source>
</evidence>
<dbReference type="GO" id="GO:0031267">
    <property type="term" value="F:small GTPase binding"/>
    <property type="evidence" value="ECO:0007669"/>
    <property type="project" value="TreeGrafter"/>
</dbReference>
<proteinExistence type="inferred from homology"/>
<dbReference type="PANTHER" id="PTHR45653">
    <property type="entry name" value="DEDICATOR OF CYTOKINESIS"/>
    <property type="match status" value="1"/>
</dbReference>
<evidence type="ECO:0000256" key="1">
    <source>
        <dbReference type="PROSITE-ProRule" id="PRU00984"/>
    </source>
</evidence>
<protein>
    <recommendedName>
        <fullName evidence="3">DOCKER domain-containing protein</fullName>
    </recommendedName>
</protein>
<feature type="compositionally biased region" description="Low complexity" evidence="2">
    <location>
        <begin position="568"/>
        <end position="582"/>
    </location>
</feature>
<feature type="compositionally biased region" description="Low complexity" evidence="2">
    <location>
        <begin position="468"/>
        <end position="478"/>
    </location>
</feature>
<gene>
    <name evidence="4" type="ORF">SEV965_LOCUS335</name>
</gene>
<accession>A0A813SDW2</accession>
<dbReference type="InterPro" id="IPR026791">
    <property type="entry name" value="DOCK"/>
</dbReference>
<dbReference type="InterPro" id="IPR043162">
    <property type="entry name" value="DOCK_C_lobe_C"/>
</dbReference>
<name>A0A813SDW2_9BILA</name>
<reference evidence="4" key="1">
    <citation type="submission" date="2021-02" db="EMBL/GenBank/DDBJ databases">
        <authorList>
            <person name="Nowell W R."/>
        </authorList>
    </citation>
    <scope>NUCLEOTIDE SEQUENCE</scope>
</reference>
<feature type="compositionally biased region" description="Pro residues" evidence="2">
    <location>
        <begin position="604"/>
        <end position="616"/>
    </location>
</feature>
<comment type="similarity">
    <text evidence="1">Belongs to the DOCK family.</text>
</comment>
<feature type="domain" description="DOCKER" evidence="3">
    <location>
        <begin position="210"/>
        <end position="429"/>
    </location>
</feature>
<dbReference type="EMBL" id="CAJNOU010000005">
    <property type="protein sequence ID" value="CAF0794911.1"/>
    <property type="molecule type" value="Genomic_DNA"/>
</dbReference>
<dbReference type="PROSITE" id="PS51651">
    <property type="entry name" value="DOCKER"/>
    <property type="match status" value="1"/>
</dbReference>
<dbReference type="GO" id="GO:0007520">
    <property type="term" value="P:myoblast fusion"/>
    <property type="evidence" value="ECO:0007669"/>
    <property type="project" value="TreeGrafter"/>
</dbReference>
<dbReference type="Pfam" id="PF20421">
    <property type="entry name" value="DHR-2_Lobe_C"/>
    <property type="match status" value="1"/>
</dbReference>
<dbReference type="InterPro" id="IPR046773">
    <property type="entry name" value="DOCKER_Lobe_C"/>
</dbReference>
<dbReference type="Gene3D" id="1.20.58.740">
    <property type="match status" value="1"/>
</dbReference>
<evidence type="ECO:0000256" key="2">
    <source>
        <dbReference type="SAM" id="MobiDB-lite"/>
    </source>
</evidence>
<dbReference type="PANTHER" id="PTHR45653:SF10">
    <property type="entry name" value="MYOBLAST CITY, ISOFORM B"/>
    <property type="match status" value="1"/>
</dbReference>
<dbReference type="GO" id="GO:0007264">
    <property type="term" value="P:small GTPase-mediated signal transduction"/>
    <property type="evidence" value="ECO:0007669"/>
    <property type="project" value="InterPro"/>
</dbReference>
<feature type="compositionally biased region" description="Polar residues" evidence="2">
    <location>
        <begin position="479"/>
        <end position="490"/>
    </location>
</feature>
<dbReference type="AlphaFoldDB" id="A0A813SDW2"/>
<organism evidence="4 5">
    <name type="scientific">Rotaria sordida</name>
    <dbReference type="NCBI Taxonomy" id="392033"/>
    <lineage>
        <taxon>Eukaryota</taxon>
        <taxon>Metazoa</taxon>
        <taxon>Spiralia</taxon>
        <taxon>Gnathifera</taxon>
        <taxon>Rotifera</taxon>
        <taxon>Eurotatoria</taxon>
        <taxon>Bdelloidea</taxon>
        <taxon>Philodinida</taxon>
        <taxon>Philodinidae</taxon>
        <taxon>Rotaria</taxon>
    </lineage>
</organism>
<feature type="compositionally biased region" description="Low complexity" evidence="2">
    <location>
        <begin position="511"/>
        <end position="521"/>
    </location>
</feature>
<dbReference type="GO" id="GO:0016477">
    <property type="term" value="P:cell migration"/>
    <property type="evidence" value="ECO:0007669"/>
    <property type="project" value="TreeGrafter"/>
</dbReference>
<feature type="region of interest" description="Disordered" evidence="2">
    <location>
        <begin position="445"/>
        <end position="533"/>
    </location>
</feature>
<feature type="region of interest" description="Disordered" evidence="2">
    <location>
        <begin position="562"/>
        <end position="616"/>
    </location>
</feature>
<evidence type="ECO:0000313" key="4">
    <source>
        <dbReference type="EMBL" id="CAF0794911.1"/>
    </source>
</evidence>